<dbReference type="InterPro" id="IPR036291">
    <property type="entry name" value="NAD(P)-bd_dom_sf"/>
</dbReference>
<reference evidence="7" key="2">
    <citation type="journal article" date="2021" name="PeerJ">
        <title>Extensive microbial diversity within the chicken gut microbiome revealed by metagenomics and culture.</title>
        <authorList>
            <person name="Gilroy R."/>
            <person name="Ravi A."/>
            <person name="Getino M."/>
            <person name="Pursley I."/>
            <person name="Horton D.L."/>
            <person name="Alikhan N.F."/>
            <person name="Baker D."/>
            <person name="Gharbi K."/>
            <person name="Hall N."/>
            <person name="Watson M."/>
            <person name="Adriaenssens E.M."/>
            <person name="Foster-Nyarko E."/>
            <person name="Jarju S."/>
            <person name="Secka A."/>
            <person name="Antonio M."/>
            <person name="Oren A."/>
            <person name="Chaudhuri R.R."/>
            <person name="La Ragione R."/>
            <person name="Hildebrand F."/>
            <person name="Pallen M.J."/>
        </authorList>
    </citation>
    <scope>NUCLEOTIDE SEQUENCE</scope>
    <source>
        <strain evidence="7">B3-1481</strain>
    </source>
</reference>
<evidence type="ECO:0000313" key="7">
    <source>
        <dbReference type="EMBL" id="MBO8480033.1"/>
    </source>
</evidence>
<name>A0A9D9NNY0_9BACT</name>
<evidence type="ECO:0000256" key="1">
    <source>
        <dbReference type="ARBA" id="ARBA00005854"/>
    </source>
</evidence>
<evidence type="ECO:0000256" key="3">
    <source>
        <dbReference type="ARBA" id="ARBA00023027"/>
    </source>
</evidence>
<comment type="caution">
    <text evidence="7">The sequence shown here is derived from an EMBL/GenBank/DDBJ whole genome shotgun (WGS) entry which is preliminary data.</text>
</comment>
<evidence type="ECO:0000256" key="2">
    <source>
        <dbReference type="ARBA" id="ARBA00023002"/>
    </source>
</evidence>
<proteinExistence type="inferred from homology"/>
<reference evidence="7" key="1">
    <citation type="submission" date="2020-10" db="EMBL/GenBank/DDBJ databases">
        <authorList>
            <person name="Gilroy R."/>
        </authorList>
    </citation>
    <scope>NUCLEOTIDE SEQUENCE</scope>
    <source>
        <strain evidence="7">B3-1481</strain>
    </source>
</reference>
<dbReference type="EMBL" id="JADILW010000042">
    <property type="protein sequence ID" value="MBO8480033.1"/>
    <property type="molecule type" value="Genomic_DNA"/>
</dbReference>
<dbReference type="Pfam" id="PF00389">
    <property type="entry name" value="2-Hacid_dh"/>
    <property type="match status" value="1"/>
</dbReference>
<sequence>MKIVFLDASTLGDTPMDEISSLGEYVAYPVSSREEALQRVADCEVLIVNKVKVDDELMAAAPRLKLICVAATGVNNIDLQAAESRGVAVRNVAGYSTDSVVQQTFTLLLSLVGDAPYFDDYVKSGRYSASGLFTDASRPFMELSGKTMGVVGMGSIGSKVAAVAAAFGMEVVYFSTSGTGHCKAYPSLPLDELLSRADVVSIHAPLNERTAGLIGGRELRLMKPSAVLLNLGRGGIVDEAALAAAVDDGILAGAALDVYSREPLPSDSPLLHLRHPERFRFSPHVAWASSESLRRLVSKVAGNIRLGW</sequence>
<feature type="domain" description="D-isomer specific 2-hydroxyacid dehydrogenase catalytic" evidence="5">
    <location>
        <begin position="17"/>
        <end position="305"/>
    </location>
</feature>
<dbReference type="GO" id="GO:0051287">
    <property type="term" value="F:NAD binding"/>
    <property type="evidence" value="ECO:0007669"/>
    <property type="project" value="InterPro"/>
</dbReference>
<dbReference type="AlphaFoldDB" id="A0A9D9NNY0"/>
<keyword evidence="2 4" id="KW-0560">Oxidoreductase</keyword>
<dbReference type="Proteomes" id="UP000823769">
    <property type="component" value="Unassembled WGS sequence"/>
</dbReference>
<dbReference type="Pfam" id="PF02826">
    <property type="entry name" value="2-Hacid_dh_C"/>
    <property type="match status" value="1"/>
</dbReference>
<evidence type="ECO:0000259" key="5">
    <source>
        <dbReference type="Pfam" id="PF00389"/>
    </source>
</evidence>
<gene>
    <name evidence="7" type="ORF">IAB76_02845</name>
</gene>
<dbReference type="InterPro" id="IPR006140">
    <property type="entry name" value="D-isomer_DH_NAD-bd"/>
</dbReference>
<dbReference type="Gene3D" id="3.40.50.720">
    <property type="entry name" value="NAD(P)-binding Rossmann-like Domain"/>
    <property type="match status" value="2"/>
</dbReference>
<dbReference type="InterPro" id="IPR029753">
    <property type="entry name" value="D-isomer_DH_CS"/>
</dbReference>
<evidence type="ECO:0000313" key="8">
    <source>
        <dbReference type="Proteomes" id="UP000823769"/>
    </source>
</evidence>
<dbReference type="PROSITE" id="PS00065">
    <property type="entry name" value="D_2_HYDROXYACID_DH_1"/>
    <property type="match status" value="1"/>
</dbReference>
<dbReference type="GO" id="GO:0016616">
    <property type="term" value="F:oxidoreductase activity, acting on the CH-OH group of donors, NAD or NADP as acceptor"/>
    <property type="evidence" value="ECO:0007669"/>
    <property type="project" value="InterPro"/>
</dbReference>
<evidence type="ECO:0000259" key="6">
    <source>
        <dbReference type="Pfam" id="PF02826"/>
    </source>
</evidence>
<keyword evidence="3" id="KW-0520">NAD</keyword>
<dbReference type="PANTHER" id="PTHR43761:SF1">
    <property type="entry name" value="D-ISOMER SPECIFIC 2-HYDROXYACID DEHYDROGENASE CATALYTIC DOMAIN-CONTAINING PROTEIN-RELATED"/>
    <property type="match status" value="1"/>
</dbReference>
<feature type="domain" description="D-isomer specific 2-hydroxyacid dehydrogenase NAD-binding" evidence="6">
    <location>
        <begin position="106"/>
        <end position="286"/>
    </location>
</feature>
<dbReference type="SUPFAM" id="SSF52283">
    <property type="entry name" value="Formate/glycerate dehydrogenase catalytic domain-like"/>
    <property type="match status" value="1"/>
</dbReference>
<dbReference type="NCBIfam" id="NF006263">
    <property type="entry name" value="PRK08410.1"/>
    <property type="match status" value="1"/>
</dbReference>
<evidence type="ECO:0000256" key="4">
    <source>
        <dbReference type="RuleBase" id="RU003719"/>
    </source>
</evidence>
<protein>
    <submittedName>
        <fullName evidence="7">D-2-hydroxyacid dehydrogenase</fullName>
    </submittedName>
</protein>
<dbReference type="InterPro" id="IPR029752">
    <property type="entry name" value="D-isomer_DH_CS1"/>
</dbReference>
<dbReference type="PROSITE" id="PS00671">
    <property type="entry name" value="D_2_HYDROXYACID_DH_3"/>
    <property type="match status" value="1"/>
</dbReference>
<dbReference type="InterPro" id="IPR006139">
    <property type="entry name" value="D-isomer_2_OHA_DH_cat_dom"/>
</dbReference>
<dbReference type="PANTHER" id="PTHR43761">
    <property type="entry name" value="D-ISOMER SPECIFIC 2-HYDROXYACID DEHYDROGENASE FAMILY PROTEIN (AFU_ORTHOLOGUE AFUA_1G13630)"/>
    <property type="match status" value="1"/>
</dbReference>
<dbReference type="PROSITE" id="PS00670">
    <property type="entry name" value="D_2_HYDROXYACID_DH_2"/>
    <property type="match status" value="1"/>
</dbReference>
<organism evidence="7 8">
    <name type="scientific">Candidatus Cryptobacteroides avistercoris</name>
    <dbReference type="NCBI Taxonomy" id="2840758"/>
    <lineage>
        <taxon>Bacteria</taxon>
        <taxon>Pseudomonadati</taxon>
        <taxon>Bacteroidota</taxon>
        <taxon>Bacteroidia</taxon>
        <taxon>Bacteroidales</taxon>
        <taxon>Candidatus Cryptobacteroides</taxon>
    </lineage>
</organism>
<accession>A0A9D9NNY0</accession>
<dbReference type="SUPFAM" id="SSF51735">
    <property type="entry name" value="NAD(P)-binding Rossmann-fold domains"/>
    <property type="match status" value="1"/>
</dbReference>
<dbReference type="InterPro" id="IPR050418">
    <property type="entry name" value="D-iso_2-hydroxyacid_DH_PdxB"/>
</dbReference>
<comment type="similarity">
    <text evidence="1 4">Belongs to the D-isomer specific 2-hydroxyacid dehydrogenase family.</text>
</comment>